<dbReference type="RefSeq" id="WP_132341796.1">
    <property type="nucleotide sequence ID" value="NZ_SMJZ01000340.1"/>
</dbReference>
<organism evidence="2 3">
    <name type="scientific">Nonomuraea longispora</name>
    <dbReference type="NCBI Taxonomy" id="1848320"/>
    <lineage>
        <taxon>Bacteria</taxon>
        <taxon>Bacillati</taxon>
        <taxon>Actinomycetota</taxon>
        <taxon>Actinomycetes</taxon>
        <taxon>Streptosporangiales</taxon>
        <taxon>Streptosporangiaceae</taxon>
        <taxon>Nonomuraea</taxon>
    </lineage>
</organism>
<comment type="caution">
    <text evidence="2">The sequence shown here is derived from an EMBL/GenBank/DDBJ whole genome shotgun (WGS) entry which is preliminary data.</text>
</comment>
<dbReference type="EMBL" id="SMJZ01000340">
    <property type="protein sequence ID" value="TDB94838.1"/>
    <property type="molecule type" value="Genomic_DNA"/>
</dbReference>
<dbReference type="OrthoDB" id="4281720at2"/>
<feature type="domain" description="Integrase catalytic" evidence="1">
    <location>
        <begin position="14"/>
        <end position="58"/>
    </location>
</feature>
<evidence type="ECO:0000313" key="3">
    <source>
        <dbReference type="Proteomes" id="UP000295157"/>
    </source>
</evidence>
<reference evidence="2 3" key="1">
    <citation type="submission" date="2019-02" db="EMBL/GenBank/DDBJ databases">
        <title>Draft genome sequences of novel Actinobacteria.</title>
        <authorList>
            <person name="Sahin N."/>
            <person name="Ay H."/>
            <person name="Saygin H."/>
        </authorList>
    </citation>
    <scope>NUCLEOTIDE SEQUENCE [LARGE SCALE GENOMIC DNA]</scope>
    <source>
        <strain evidence="2 3">KC201</strain>
    </source>
</reference>
<proteinExistence type="predicted"/>
<dbReference type="AlphaFoldDB" id="A0A4R4MGF7"/>
<accession>A0A4R4MGF7</accession>
<dbReference type="GO" id="GO:0015074">
    <property type="term" value="P:DNA integration"/>
    <property type="evidence" value="ECO:0007669"/>
    <property type="project" value="InterPro"/>
</dbReference>
<evidence type="ECO:0000259" key="1">
    <source>
        <dbReference type="Pfam" id="PF13683"/>
    </source>
</evidence>
<protein>
    <recommendedName>
        <fullName evidence="1">Integrase catalytic domain-containing protein</fullName>
    </recommendedName>
</protein>
<keyword evidence="3" id="KW-1185">Reference proteome</keyword>
<gene>
    <name evidence="2" type="ORF">E1267_42475</name>
</gene>
<sequence length="79" mass="9043">MITYEERTDLERIGLYKTELIKPRGPWRSLADVELATAEWGDWFNATRLHSAIGHLPPEEFGALHYAQPQPNEPAGINR</sequence>
<dbReference type="Pfam" id="PF13683">
    <property type="entry name" value="rve_3"/>
    <property type="match status" value="1"/>
</dbReference>
<dbReference type="InterPro" id="IPR001584">
    <property type="entry name" value="Integrase_cat-core"/>
</dbReference>
<evidence type="ECO:0000313" key="2">
    <source>
        <dbReference type="EMBL" id="TDB94838.1"/>
    </source>
</evidence>
<name>A0A4R4MGF7_9ACTN</name>
<dbReference type="Proteomes" id="UP000295157">
    <property type="component" value="Unassembled WGS sequence"/>
</dbReference>